<gene>
    <name evidence="5" type="ORF">GCM10008179_26820</name>
</gene>
<keyword evidence="6" id="KW-1185">Reference proteome</keyword>
<keyword evidence="2" id="KW-0520">NAD</keyword>
<protein>
    <submittedName>
        <fullName evidence="5">Glyoxylate/hydroxypyruvate reductase A</fullName>
    </submittedName>
</protein>
<feature type="domain" description="D-isomer specific 2-hydroxyacid dehydrogenase NAD-binding" evidence="4">
    <location>
        <begin position="134"/>
        <end position="301"/>
    </location>
</feature>
<dbReference type="GO" id="GO:0051287">
    <property type="term" value="F:NAD binding"/>
    <property type="evidence" value="ECO:0007669"/>
    <property type="project" value="InterPro"/>
</dbReference>
<reference evidence="5" key="2">
    <citation type="submission" date="2023-01" db="EMBL/GenBank/DDBJ databases">
        <authorList>
            <person name="Sun Q."/>
            <person name="Evtushenko L."/>
        </authorList>
    </citation>
    <scope>NUCLEOTIDE SEQUENCE</scope>
    <source>
        <strain evidence="5">VKM B-2347</strain>
    </source>
</reference>
<dbReference type="PANTHER" id="PTHR43333">
    <property type="entry name" value="2-HACID_DH_C DOMAIN-CONTAINING PROTEIN"/>
    <property type="match status" value="1"/>
</dbReference>
<dbReference type="Proteomes" id="UP001143372">
    <property type="component" value="Unassembled WGS sequence"/>
</dbReference>
<dbReference type="GO" id="GO:0016491">
    <property type="term" value="F:oxidoreductase activity"/>
    <property type="evidence" value="ECO:0007669"/>
    <property type="project" value="UniProtKB-KW"/>
</dbReference>
<proteinExistence type="predicted"/>
<sequence>MKQAGSRVRKPSFAPTGQKRKSSMTEPLALVGRMDAAEETAWLDALAAALPGESVAPFRALDAQARARTEIAIVANPDPAEVRALPRLAFVQSLWAGVERLVGELGPGAPPIVRLVDPSMSRVMAESVLAWTYYLQRDMPAYARQQRSRVWAPLPYRKPRSMTVGVLGLGALGAAAASRLLDAGFTVAGWSRSAKALPGVETYVGDDGMTALLARSDIVVCLLPLTAETRGLLDARRFAEMKPGAALINFGRGPIVVAGDLIRALETGAVSHAVLDVFDEEPLAPDSPLWTRPDVTVLPHVTGPTDMESAAAVVASNVLAYRATGRLPRQVDLMRGY</sequence>
<dbReference type="Gene3D" id="3.40.50.720">
    <property type="entry name" value="NAD(P)-binding Rossmann-like Domain"/>
    <property type="match status" value="2"/>
</dbReference>
<evidence type="ECO:0000313" key="6">
    <source>
        <dbReference type="Proteomes" id="UP001143372"/>
    </source>
</evidence>
<dbReference type="Pfam" id="PF02826">
    <property type="entry name" value="2-Hacid_dh_C"/>
    <property type="match status" value="1"/>
</dbReference>
<feature type="region of interest" description="Disordered" evidence="3">
    <location>
        <begin position="1"/>
        <end position="27"/>
    </location>
</feature>
<keyword evidence="1" id="KW-0560">Oxidoreductase</keyword>
<evidence type="ECO:0000313" key="5">
    <source>
        <dbReference type="EMBL" id="GLK69044.1"/>
    </source>
</evidence>
<evidence type="ECO:0000256" key="1">
    <source>
        <dbReference type="ARBA" id="ARBA00023002"/>
    </source>
</evidence>
<dbReference type="CDD" id="cd12164">
    <property type="entry name" value="GDH_like_2"/>
    <property type="match status" value="1"/>
</dbReference>
<evidence type="ECO:0000256" key="3">
    <source>
        <dbReference type="SAM" id="MobiDB-lite"/>
    </source>
</evidence>
<organism evidence="5 6">
    <name type="scientific">Hansschlegelia plantiphila</name>
    <dbReference type="NCBI Taxonomy" id="374655"/>
    <lineage>
        <taxon>Bacteria</taxon>
        <taxon>Pseudomonadati</taxon>
        <taxon>Pseudomonadota</taxon>
        <taxon>Alphaproteobacteria</taxon>
        <taxon>Hyphomicrobiales</taxon>
        <taxon>Methylopilaceae</taxon>
        <taxon>Hansschlegelia</taxon>
    </lineage>
</organism>
<name>A0A9W6J489_9HYPH</name>
<dbReference type="InterPro" id="IPR006140">
    <property type="entry name" value="D-isomer_DH_NAD-bd"/>
</dbReference>
<dbReference type="InterPro" id="IPR036291">
    <property type="entry name" value="NAD(P)-bd_dom_sf"/>
</dbReference>
<dbReference type="PANTHER" id="PTHR43333:SF1">
    <property type="entry name" value="D-ISOMER SPECIFIC 2-HYDROXYACID DEHYDROGENASE NAD-BINDING DOMAIN-CONTAINING PROTEIN"/>
    <property type="match status" value="1"/>
</dbReference>
<accession>A0A9W6J489</accession>
<comment type="caution">
    <text evidence="5">The sequence shown here is derived from an EMBL/GenBank/DDBJ whole genome shotgun (WGS) entry which is preliminary data.</text>
</comment>
<evidence type="ECO:0000256" key="2">
    <source>
        <dbReference type="ARBA" id="ARBA00023027"/>
    </source>
</evidence>
<dbReference type="AlphaFoldDB" id="A0A9W6J489"/>
<dbReference type="EMBL" id="BSFI01000019">
    <property type="protein sequence ID" value="GLK69044.1"/>
    <property type="molecule type" value="Genomic_DNA"/>
</dbReference>
<reference evidence="5" key="1">
    <citation type="journal article" date="2014" name="Int. J. Syst. Evol. Microbiol.">
        <title>Complete genome sequence of Corynebacterium casei LMG S-19264T (=DSM 44701T), isolated from a smear-ripened cheese.</title>
        <authorList>
            <consortium name="US DOE Joint Genome Institute (JGI-PGF)"/>
            <person name="Walter F."/>
            <person name="Albersmeier A."/>
            <person name="Kalinowski J."/>
            <person name="Ruckert C."/>
        </authorList>
    </citation>
    <scope>NUCLEOTIDE SEQUENCE</scope>
    <source>
        <strain evidence="5">VKM B-2347</strain>
    </source>
</reference>
<dbReference type="SUPFAM" id="SSF51735">
    <property type="entry name" value="NAD(P)-binding Rossmann-fold domains"/>
    <property type="match status" value="1"/>
</dbReference>
<evidence type="ECO:0000259" key="4">
    <source>
        <dbReference type="Pfam" id="PF02826"/>
    </source>
</evidence>